<accession>A0ABR5AHV4</accession>
<feature type="transmembrane region" description="Helical" evidence="7">
    <location>
        <begin position="66"/>
        <end position="90"/>
    </location>
</feature>
<keyword evidence="2 7" id="KW-0813">Transport</keyword>
<keyword evidence="3" id="KW-1003">Cell membrane</keyword>
<sequence>MSELFITCVVSLFSLICILPILLVFTNSIASEKSIGTYGYSFFPKEISLSAYRAIFYPGSPILKSYAISVFITAAGTILALLITYLAAYALANRHVKYRNELALFFFITTVFNSGLVPWYLMCKLLHLYNNIWSLIIPSLVFSPFNLFLMRNFIRGLPDSLMESAKMDGAKETRIAFQIYFPLCLPAIATVSLFYALGYWNDWFNAVMLLDNANLYPLQMTLFKIQSDSKMLSEVTSIIAMNPPTESLKMATAIVTIGPIVLLYPFLQKYFVKGMIVGAIKG</sequence>
<reference evidence="9 10" key="1">
    <citation type="submission" date="2014-12" db="EMBL/GenBank/DDBJ databases">
        <title>Draft genome sequence of Paenibacillus kamchatkensis strain B-2647.</title>
        <authorList>
            <person name="Karlyshev A.V."/>
            <person name="Kudryashova E.B."/>
        </authorList>
    </citation>
    <scope>NUCLEOTIDE SEQUENCE [LARGE SCALE GENOMIC DNA]</scope>
    <source>
        <strain evidence="9 10">VKM B-2647</strain>
    </source>
</reference>
<evidence type="ECO:0000256" key="1">
    <source>
        <dbReference type="ARBA" id="ARBA00004651"/>
    </source>
</evidence>
<comment type="caution">
    <text evidence="9">The sequence shown here is derived from an EMBL/GenBank/DDBJ whole genome shotgun (WGS) entry which is preliminary data.</text>
</comment>
<feature type="domain" description="ABC transmembrane type-1" evidence="8">
    <location>
        <begin position="66"/>
        <end position="267"/>
    </location>
</feature>
<evidence type="ECO:0000313" key="9">
    <source>
        <dbReference type="EMBL" id="KIL40535.1"/>
    </source>
</evidence>
<feature type="transmembrane region" description="Helical" evidence="7">
    <location>
        <begin position="102"/>
        <end position="120"/>
    </location>
</feature>
<dbReference type="InterPro" id="IPR035906">
    <property type="entry name" value="MetI-like_sf"/>
</dbReference>
<dbReference type="EMBL" id="JXAK01000020">
    <property type="protein sequence ID" value="KIL40535.1"/>
    <property type="molecule type" value="Genomic_DNA"/>
</dbReference>
<organism evidence="9 10">
    <name type="scientific">Gordoniibacillus kamchatkensis</name>
    <dbReference type="NCBI Taxonomy" id="1590651"/>
    <lineage>
        <taxon>Bacteria</taxon>
        <taxon>Bacillati</taxon>
        <taxon>Bacillota</taxon>
        <taxon>Bacilli</taxon>
        <taxon>Bacillales</taxon>
        <taxon>Paenibacillaceae</taxon>
        <taxon>Gordoniibacillus</taxon>
    </lineage>
</organism>
<evidence type="ECO:0000256" key="7">
    <source>
        <dbReference type="RuleBase" id="RU363032"/>
    </source>
</evidence>
<comment type="subcellular location">
    <subcellularLocation>
        <location evidence="1 7">Cell membrane</location>
        <topology evidence="1 7">Multi-pass membrane protein</topology>
    </subcellularLocation>
</comment>
<dbReference type="SUPFAM" id="SSF161098">
    <property type="entry name" value="MetI-like"/>
    <property type="match status" value="1"/>
</dbReference>
<dbReference type="Proteomes" id="UP000031967">
    <property type="component" value="Unassembled WGS sequence"/>
</dbReference>
<keyword evidence="6 7" id="KW-0472">Membrane</keyword>
<evidence type="ECO:0000313" key="10">
    <source>
        <dbReference type="Proteomes" id="UP000031967"/>
    </source>
</evidence>
<evidence type="ECO:0000256" key="5">
    <source>
        <dbReference type="ARBA" id="ARBA00022989"/>
    </source>
</evidence>
<evidence type="ECO:0000256" key="6">
    <source>
        <dbReference type="ARBA" id="ARBA00023136"/>
    </source>
</evidence>
<keyword evidence="4 7" id="KW-0812">Transmembrane</keyword>
<evidence type="ECO:0000256" key="2">
    <source>
        <dbReference type="ARBA" id="ARBA00022448"/>
    </source>
</evidence>
<evidence type="ECO:0000259" key="8">
    <source>
        <dbReference type="PROSITE" id="PS50928"/>
    </source>
</evidence>
<feature type="transmembrane region" description="Helical" evidence="7">
    <location>
        <begin position="132"/>
        <end position="154"/>
    </location>
</feature>
<dbReference type="InterPro" id="IPR000515">
    <property type="entry name" value="MetI-like"/>
</dbReference>
<feature type="transmembrane region" description="Helical" evidence="7">
    <location>
        <begin position="175"/>
        <end position="200"/>
    </location>
</feature>
<protein>
    <submittedName>
        <fullName evidence="9">Sugar ABC transporter permease</fullName>
    </submittedName>
</protein>
<dbReference type="CDD" id="cd06261">
    <property type="entry name" value="TM_PBP2"/>
    <property type="match status" value="1"/>
</dbReference>
<name>A0ABR5AHV4_9BACL</name>
<keyword evidence="5 7" id="KW-1133">Transmembrane helix</keyword>
<comment type="similarity">
    <text evidence="7">Belongs to the binding-protein-dependent transport system permease family.</text>
</comment>
<dbReference type="Pfam" id="PF00528">
    <property type="entry name" value="BPD_transp_1"/>
    <property type="match status" value="1"/>
</dbReference>
<dbReference type="PANTHER" id="PTHR43744:SF9">
    <property type="entry name" value="POLYGALACTURONAN_RHAMNOGALACTURONAN TRANSPORT SYSTEM PERMEASE PROTEIN YTCP"/>
    <property type="match status" value="1"/>
</dbReference>
<dbReference type="Gene3D" id="1.10.3720.10">
    <property type="entry name" value="MetI-like"/>
    <property type="match status" value="1"/>
</dbReference>
<evidence type="ECO:0000256" key="4">
    <source>
        <dbReference type="ARBA" id="ARBA00022692"/>
    </source>
</evidence>
<dbReference type="PANTHER" id="PTHR43744">
    <property type="entry name" value="ABC TRANSPORTER PERMEASE PROTEIN MG189-RELATED-RELATED"/>
    <property type="match status" value="1"/>
</dbReference>
<evidence type="ECO:0000256" key="3">
    <source>
        <dbReference type="ARBA" id="ARBA00022475"/>
    </source>
</evidence>
<dbReference type="PROSITE" id="PS50928">
    <property type="entry name" value="ABC_TM1"/>
    <property type="match status" value="1"/>
</dbReference>
<proteinExistence type="inferred from homology"/>
<gene>
    <name evidence="9" type="ORF">SD70_13125</name>
</gene>
<feature type="transmembrane region" description="Helical" evidence="7">
    <location>
        <begin position="250"/>
        <end position="267"/>
    </location>
</feature>
<keyword evidence="10" id="KW-1185">Reference proteome</keyword>